<evidence type="ECO:0000256" key="1">
    <source>
        <dbReference type="SAM" id="Phobius"/>
    </source>
</evidence>
<feature type="transmembrane region" description="Helical" evidence="1">
    <location>
        <begin position="6"/>
        <end position="23"/>
    </location>
</feature>
<name>A0ABP9WJS9_9MICO</name>
<dbReference type="Proteomes" id="UP001426770">
    <property type="component" value="Unassembled WGS sequence"/>
</dbReference>
<sequence length="37" mass="4043">MPVFRSAILVAIDLVPAVVLAANEQQRRVGRRRVVAA</sequence>
<reference evidence="2 3" key="1">
    <citation type="submission" date="2024-02" db="EMBL/GenBank/DDBJ databases">
        <title>Lysinimicrobium sediminis NBRC 112286.</title>
        <authorList>
            <person name="Ichikawa N."/>
            <person name="Katano-Makiyama Y."/>
            <person name="Hidaka K."/>
        </authorList>
    </citation>
    <scope>NUCLEOTIDE SEQUENCE [LARGE SCALE GENOMIC DNA]</scope>
    <source>
        <strain evidence="2 3">NBRC 112286</strain>
    </source>
</reference>
<comment type="caution">
    <text evidence="2">The sequence shown here is derived from an EMBL/GenBank/DDBJ whole genome shotgun (WGS) entry which is preliminary data.</text>
</comment>
<evidence type="ECO:0000313" key="2">
    <source>
        <dbReference type="EMBL" id="GAA5519208.1"/>
    </source>
</evidence>
<protein>
    <submittedName>
        <fullName evidence="2">Uncharacterized protein</fullName>
    </submittedName>
</protein>
<gene>
    <name evidence="2" type="ORF">Lsed01_01646</name>
</gene>
<dbReference type="EMBL" id="BAABRR010000007">
    <property type="protein sequence ID" value="GAA5519208.1"/>
    <property type="molecule type" value="Genomic_DNA"/>
</dbReference>
<keyword evidence="1" id="KW-0812">Transmembrane</keyword>
<evidence type="ECO:0000313" key="3">
    <source>
        <dbReference type="Proteomes" id="UP001426770"/>
    </source>
</evidence>
<keyword evidence="1" id="KW-0472">Membrane</keyword>
<proteinExistence type="predicted"/>
<accession>A0ABP9WJS9</accession>
<keyword evidence="1" id="KW-1133">Transmembrane helix</keyword>
<keyword evidence="3" id="KW-1185">Reference proteome</keyword>
<organism evidence="2 3">
    <name type="scientific">Demequina sediminis</name>
    <dbReference type="NCBI Taxonomy" id="1930058"/>
    <lineage>
        <taxon>Bacteria</taxon>
        <taxon>Bacillati</taxon>
        <taxon>Actinomycetota</taxon>
        <taxon>Actinomycetes</taxon>
        <taxon>Micrococcales</taxon>
        <taxon>Demequinaceae</taxon>
        <taxon>Demequina</taxon>
    </lineage>
</organism>